<dbReference type="RefSeq" id="WP_260571625.1">
    <property type="nucleotide sequence ID" value="NZ_CP104205.1"/>
</dbReference>
<gene>
    <name evidence="1" type="ORF">NYZ99_13335</name>
</gene>
<name>A0ABY5Y5D6_9FLAO</name>
<sequence length="86" mass="9971">MREQEDKELDAFLKTAMKELIPEEVSADFNKKLFQKIAQIEGKKVAHTPLIPKVVSVCIRSFLNWNFGNWLYGKTTSRLLALFNEI</sequence>
<protein>
    <submittedName>
        <fullName evidence="1">Uncharacterized protein</fullName>
    </submittedName>
</protein>
<evidence type="ECO:0000313" key="2">
    <source>
        <dbReference type="Proteomes" id="UP001059209"/>
    </source>
</evidence>
<dbReference type="EMBL" id="CP104205">
    <property type="protein sequence ID" value="UWX54036.1"/>
    <property type="molecule type" value="Genomic_DNA"/>
</dbReference>
<organism evidence="1 2">
    <name type="scientific">Maribacter litopenaei</name>
    <dbReference type="NCBI Taxonomy" id="2976127"/>
    <lineage>
        <taxon>Bacteria</taxon>
        <taxon>Pseudomonadati</taxon>
        <taxon>Bacteroidota</taxon>
        <taxon>Flavobacteriia</taxon>
        <taxon>Flavobacteriales</taxon>
        <taxon>Flavobacteriaceae</taxon>
        <taxon>Maribacter</taxon>
    </lineage>
</organism>
<reference evidence="1" key="1">
    <citation type="submission" date="2022-09" db="EMBL/GenBank/DDBJ databases">
        <title>Maribacter litopenaei sp. nov., isolated from the intestinal tract of the Pacific White Shrimp, Litopenaeus vannamei.</title>
        <authorList>
            <person name="Kim S.Y."/>
            <person name="Hwang C.Y."/>
        </authorList>
    </citation>
    <scope>NUCLEOTIDE SEQUENCE</scope>
    <source>
        <strain evidence="1">HL-LV01</strain>
    </source>
</reference>
<evidence type="ECO:0000313" key="1">
    <source>
        <dbReference type="EMBL" id="UWX54036.1"/>
    </source>
</evidence>
<dbReference type="Proteomes" id="UP001059209">
    <property type="component" value="Chromosome"/>
</dbReference>
<keyword evidence="2" id="KW-1185">Reference proteome</keyword>
<proteinExistence type="predicted"/>
<accession>A0ABY5Y5D6</accession>